<comment type="caution">
    <text evidence="1">The sequence shown here is derived from an EMBL/GenBank/DDBJ whole genome shotgun (WGS) entry which is preliminary data.</text>
</comment>
<dbReference type="SUPFAM" id="SSF54786">
    <property type="entry name" value="YcfA/nrd intein domain"/>
    <property type="match status" value="1"/>
</dbReference>
<sequence length="81" mass="8885">MFKKLTSKQLDKLLIGFGFEKRPSRGGGGHLLYVHPNVGTAITLPATKADIRPIFAQNALRLILNSGIATQDQLQEKISKL</sequence>
<dbReference type="RefSeq" id="WP_114716111.1">
    <property type="nucleotide sequence ID" value="NZ_KZ857272.1"/>
</dbReference>
<dbReference type="AlphaFoldDB" id="A0A370KEG2"/>
<dbReference type="Gene3D" id="3.30.920.30">
    <property type="entry name" value="Hypothetical protein"/>
    <property type="match status" value="1"/>
</dbReference>
<reference evidence="1 2" key="1">
    <citation type="submission" date="2017-03" db="EMBL/GenBank/DDBJ databases">
        <title>Genome analysis of Rhizobial strains effectives or ineffectives for nitrogen fixation isolated from bean seeds.</title>
        <authorList>
            <person name="Peralta H."/>
            <person name="Aguilar-Vera A."/>
            <person name="Mora Y."/>
            <person name="Vargas-Lagunas C."/>
            <person name="Girard L."/>
            <person name="Mora J."/>
        </authorList>
    </citation>
    <scope>NUCLEOTIDE SEQUENCE [LARGE SCALE GENOMIC DNA]</scope>
    <source>
        <strain evidence="1 2">CCGM3</strain>
    </source>
</reference>
<name>A0A370KEG2_9HYPH</name>
<dbReference type="EMBL" id="NAAC01000051">
    <property type="protein sequence ID" value="RDJ01436.1"/>
    <property type="molecule type" value="Genomic_DNA"/>
</dbReference>
<dbReference type="Proteomes" id="UP000254939">
    <property type="component" value="Unassembled WGS sequence"/>
</dbReference>
<dbReference type="InterPro" id="IPR038570">
    <property type="entry name" value="HicA_sf"/>
</dbReference>
<proteinExistence type="predicted"/>
<accession>A0A370KEG2</accession>
<evidence type="ECO:0000313" key="1">
    <source>
        <dbReference type="EMBL" id="RDJ01436.1"/>
    </source>
</evidence>
<organism evidence="1 2">
    <name type="scientific">Rhizobium grahamii</name>
    <dbReference type="NCBI Taxonomy" id="1120045"/>
    <lineage>
        <taxon>Bacteria</taxon>
        <taxon>Pseudomonadati</taxon>
        <taxon>Pseudomonadota</taxon>
        <taxon>Alphaproteobacteria</taxon>
        <taxon>Hyphomicrobiales</taxon>
        <taxon>Rhizobiaceae</taxon>
        <taxon>Rhizobium/Agrobacterium group</taxon>
        <taxon>Rhizobium</taxon>
    </lineage>
</organism>
<protein>
    <recommendedName>
        <fullName evidence="3">Type II toxin-antitoxin system HicA family toxin</fullName>
    </recommendedName>
</protein>
<gene>
    <name evidence="1" type="ORF">B5K06_33955</name>
</gene>
<evidence type="ECO:0000313" key="2">
    <source>
        <dbReference type="Proteomes" id="UP000254939"/>
    </source>
</evidence>
<evidence type="ECO:0008006" key="3">
    <source>
        <dbReference type="Google" id="ProtNLM"/>
    </source>
</evidence>